<reference evidence="3 4" key="1">
    <citation type="submission" date="2021-01" db="EMBL/GenBank/DDBJ databases">
        <title>FDA dAtabase for Regulatory Grade micrObial Sequences (FDA-ARGOS): Supporting development and validation of Infectious Disease Dx tests.</title>
        <authorList>
            <person name="Sproer C."/>
            <person name="Gronow S."/>
            <person name="Severitt S."/>
            <person name="Schroder I."/>
            <person name="Tallon L."/>
            <person name="Sadzewicz L."/>
            <person name="Zhao X."/>
            <person name="Boylan J."/>
            <person name="Ott S."/>
            <person name="Bowen H."/>
            <person name="Vavikolanu K."/>
            <person name="Mehta A."/>
            <person name="Aluvathingal J."/>
            <person name="Nadendla S."/>
            <person name="Lowell S."/>
            <person name="Myers T."/>
            <person name="Yan Y."/>
            <person name="Sichtig H."/>
        </authorList>
    </citation>
    <scope>NUCLEOTIDE SEQUENCE [LARGE SCALE GENOMIC DNA]</scope>
    <source>
        <strain evidence="3 4">FDAARGOS_1131</strain>
    </source>
</reference>
<keyword evidence="1" id="KW-0732">Signal</keyword>
<dbReference type="OrthoDB" id="1451787at2"/>
<dbReference type="EMBL" id="CP068108">
    <property type="protein sequence ID" value="QQU01702.1"/>
    <property type="molecule type" value="Genomic_DNA"/>
</dbReference>
<accession>A0A9Q6Z7E7</accession>
<sequence>MKKTLLFAALAVLGLGAVGCSSDDSSSKQYHNEIQGEWIEVKTLFLDKDRKIIAEEIATDNEGCGFDEVEFTGNTLISKSPFRLGEGADCQVETEEIEFTLSGRIMTVKIQEGEEIEELKSTIIEVTASTLTIESSNIDGYFPDEVKYIQTKHSKKVTL</sequence>
<feature type="domain" description="Lipocalin-like" evidence="2">
    <location>
        <begin position="58"/>
        <end position="133"/>
    </location>
</feature>
<evidence type="ECO:0000256" key="1">
    <source>
        <dbReference type="SAM" id="SignalP"/>
    </source>
</evidence>
<name>A0A9Q6Z7E7_MYROD</name>
<organism evidence="3 4">
    <name type="scientific">Myroides odoratus</name>
    <name type="common">Flavobacterium odoratum</name>
    <dbReference type="NCBI Taxonomy" id="256"/>
    <lineage>
        <taxon>Bacteria</taxon>
        <taxon>Pseudomonadati</taxon>
        <taxon>Bacteroidota</taxon>
        <taxon>Flavobacteriia</taxon>
        <taxon>Flavobacteriales</taxon>
        <taxon>Flavobacteriaceae</taxon>
        <taxon>Myroides</taxon>
    </lineage>
</organism>
<protein>
    <recommendedName>
        <fullName evidence="2">Lipocalin-like domain-containing protein</fullName>
    </recommendedName>
</protein>
<gene>
    <name evidence="3" type="ORF">I6I88_08185</name>
</gene>
<proteinExistence type="predicted"/>
<feature type="chain" id="PRO_5040494048" description="Lipocalin-like domain-containing protein" evidence="1">
    <location>
        <begin position="23"/>
        <end position="159"/>
    </location>
</feature>
<dbReference type="RefSeq" id="WP_002992381.1">
    <property type="nucleotide sequence ID" value="NZ_CP068108.1"/>
</dbReference>
<dbReference type="AlphaFoldDB" id="A0A9Q6Z7E7"/>
<feature type="signal peptide" evidence="1">
    <location>
        <begin position="1"/>
        <end position="22"/>
    </location>
</feature>
<dbReference type="InterPro" id="IPR024311">
    <property type="entry name" value="Lipocalin-like"/>
</dbReference>
<dbReference type="Proteomes" id="UP000596202">
    <property type="component" value="Chromosome"/>
</dbReference>
<evidence type="ECO:0000313" key="4">
    <source>
        <dbReference type="Proteomes" id="UP000596202"/>
    </source>
</evidence>
<dbReference type="GeneID" id="93527630"/>
<dbReference type="PROSITE" id="PS51257">
    <property type="entry name" value="PROKAR_LIPOPROTEIN"/>
    <property type="match status" value="1"/>
</dbReference>
<evidence type="ECO:0000313" key="3">
    <source>
        <dbReference type="EMBL" id="QQU01702.1"/>
    </source>
</evidence>
<dbReference type="Pfam" id="PF13648">
    <property type="entry name" value="Lipocalin_4"/>
    <property type="match status" value="1"/>
</dbReference>
<evidence type="ECO:0000259" key="2">
    <source>
        <dbReference type="Pfam" id="PF13648"/>
    </source>
</evidence>